<dbReference type="Proteomes" id="UP000766904">
    <property type="component" value="Unassembled WGS sequence"/>
</dbReference>
<reference evidence="1" key="1">
    <citation type="submission" date="2017-11" db="EMBL/GenBank/DDBJ databases">
        <authorList>
            <person name="Kajale S.C."/>
            <person name="Sharma A."/>
        </authorList>
    </citation>
    <scope>NUCLEOTIDE SEQUENCE</scope>
    <source>
        <strain evidence="1">LS1_42</strain>
    </source>
</reference>
<dbReference type="InterPro" id="IPR055982">
    <property type="entry name" value="DUF7560"/>
</dbReference>
<evidence type="ECO:0000313" key="1">
    <source>
        <dbReference type="EMBL" id="TYL36363.1"/>
    </source>
</evidence>
<dbReference type="OrthoDB" id="284396at2157"/>
<dbReference type="Pfam" id="PF24441">
    <property type="entry name" value="DUF7560"/>
    <property type="match status" value="1"/>
</dbReference>
<organism evidence="1 2">
    <name type="scientific">Natronococcus pandeyae</name>
    <dbReference type="NCBI Taxonomy" id="2055836"/>
    <lineage>
        <taxon>Archaea</taxon>
        <taxon>Methanobacteriati</taxon>
        <taxon>Methanobacteriota</taxon>
        <taxon>Stenosarchaea group</taxon>
        <taxon>Halobacteria</taxon>
        <taxon>Halobacteriales</taxon>
        <taxon>Natrialbaceae</taxon>
        <taxon>Natronococcus</taxon>
    </lineage>
</organism>
<gene>
    <name evidence="1" type="ORF">CV102_23205</name>
</gene>
<dbReference type="AlphaFoldDB" id="A0A8J8Q0W3"/>
<keyword evidence="2" id="KW-1185">Reference proteome</keyword>
<dbReference type="EMBL" id="PHNJ01000019">
    <property type="protein sequence ID" value="TYL36363.1"/>
    <property type="molecule type" value="Genomic_DNA"/>
</dbReference>
<evidence type="ECO:0008006" key="3">
    <source>
        <dbReference type="Google" id="ProtNLM"/>
    </source>
</evidence>
<name>A0A8J8Q0W3_9EURY</name>
<protein>
    <recommendedName>
        <fullName evidence="3">Small CPxCG-related zinc finger protein</fullName>
    </recommendedName>
</protein>
<comment type="caution">
    <text evidence="1">The sequence shown here is derived from an EMBL/GenBank/DDBJ whole genome shotgun (WGS) entry which is preliminary data.</text>
</comment>
<sequence length="61" mass="6860">MRLVTIGSSGKMGSDRSRYEFECSHCSEQTVVDAPVQEQLLGRGCIFCGRDVSEQDFELDR</sequence>
<accession>A0A8J8Q0W3</accession>
<evidence type="ECO:0000313" key="2">
    <source>
        <dbReference type="Proteomes" id="UP000766904"/>
    </source>
</evidence>
<proteinExistence type="predicted"/>